<dbReference type="Proteomes" id="UP000018948">
    <property type="component" value="Unassembled WGS sequence"/>
</dbReference>
<proteinExistence type="predicted"/>
<evidence type="ECO:0000313" key="2">
    <source>
        <dbReference type="Proteomes" id="UP000018948"/>
    </source>
</evidence>
<sequence length="38" mass="4300">MSNTVTNTTFEQTHKIITRPILQRGDLARLLGSLMVQD</sequence>
<dbReference type="AlphaFoldDB" id="W2XYC0"/>
<evidence type="ECO:0000313" key="1">
    <source>
        <dbReference type="EMBL" id="ETP27522.1"/>
    </source>
</evidence>
<accession>W2XYC0</accession>
<dbReference type="EMBL" id="ANIY01005782">
    <property type="protein sequence ID" value="ETP27522.1"/>
    <property type="molecule type" value="Genomic_DNA"/>
</dbReference>
<reference evidence="1 2" key="1">
    <citation type="submission" date="2013-11" db="EMBL/GenBank/DDBJ databases">
        <title>The Genome Sequence of Phytophthora parasitica P10297.</title>
        <authorList>
            <consortium name="The Broad Institute Genomics Platform"/>
            <person name="Russ C."/>
            <person name="Tyler B."/>
            <person name="Panabieres F."/>
            <person name="Shan W."/>
            <person name="Tripathy S."/>
            <person name="Grunwald N."/>
            <person name="Machado M."/>
            <person name="Johnson C.S."/>
            <person name="Walker B."/>
            <person name="Young S.K."/>
            <person name="Zeng Q."/>
            <person name="Gargeya S."/>
            <person name="Fitzgerald M."/>
            <person name="Haas B."/>
            <person name="Abouelleil A."/>
            <person name="Allen A.W."/>
            <person name="Alvarado L."/>
            <person name="Arachchi H.M."/>
            <person name="Berlin A.M."/>
            <person name="Chapman S.B."/>
            <person name="Gainer-Dewar J."/>
            <person name="Goldberg J."/>
            <person name="Griggs A."/>
            <person name="Gujja S."/>
            <person name="Hansen M."/>
            <person name="Howarth C."/>
            <person name="Imamovic A."/>
            <person name="Ireland A."/>
            <person name="Larimer J."/>
            <person name="McCowan C."/>
            <person name="Murphy C."/>
            <person name="Pearson M."/>
            <person name="Poon T.W."/>
            <person name="Priest M."/>
            <person name="Roberts A."/>
            <person name="Saif S."/>
            <person name="Shea T."/>
            <person name="Sisk P."/>
            <person name="Sykes S."/>
            <person name="Wortman J."/>
            <person name="Nusbaum C."/>
            <person name="Birren B."/>
        </authorList>
    </citation>
    <scope>NUCLEOTIDE SEQUENCE [LARGE SCALE GENOMIC DNA]</scope>
    <source>
        <strain evidence="1 2">P10297</strain>
    </source>
</reference>
<comment type="caution">
    <text evidence="1">The sequence shown here is derived from an EMBL/GenBank/DDBJ whole genome shotgun (WGS) entry which is preliminary data.</text>
</comment>
<protein>
    <submittedName>
        <fullName evidence="1">Uncharacterized protein</fullName>
    </submittedName>
</protein>
<gene>
    <name evidence="1" type="ORF">F442_23202</name>
</gene>
<name>W2XYC0_PHYNI</name>
<organism evidence="1 2">
    <name type="scientific">Phytophthora nicotianae P10297</name>
    <dbReference type="NCBI Taxonomy" id="1317064"/>
    <lineage>
        <taxon>Eukaryota</taxon>
        <taxon>Sar</taxon>
        <taxon>Stramenopiles</taxon>
        <taxon>Oomycota</taxon>
        <taxon>Peronosporomycetes</taxon>
        <taxon>Peronosporales</taxon>
        <taxon>Peronosporaceae</taxon>
        <taxon>Phytophthora</taxon>
    </lineage>
</organism>